<dbReference type="PANTHER" id="PTHR48081:SF6">
    <property type="entry name" value="PEPTIDASE S9 PROLYL OLIGOPEPTIDASE CATALYTIC DOMAIN-CONTAINING PROTEIN"/>
    <property type="match status" value="1"/>
</dbReference>
<organism evidence="4 5">
    <name type="scientific">Sphingomonas aerophila</name>
    <dbReference type="NCBI Taxonomy" id="1344948"/>
    <lineage>
        <taxon>Bacteria</taxon>
        <taxon>Pseudomonadati</taxon>
        <taxon>Pseudomonadota</taxon>
        <taxon>Alphaproteobacteria</taxon>
        <taxon>Sphingomonadales</taxon>
        <taxon>Sphingomonadaceae</taxon>
        <taxon>Sphingomonas</taxon>
    </lineage>
</organism>
<evidence type="ECO:0000313" key="4">
    <source>
        <dbReference type="EMBL" id="MBB5715665.1"/>
    </source>
</evidence>
<name>A0A7W9BEC0_9SPHN</name>
<dbReference type="GO" id="GO:0016787">
    <property type="term" value="F:hydrolase activity"/>
    <property type="evidence" value="ECO:0007669"/>
    <property type="project" value="UniProtKB-KW"/>
</dbReference>
<keyword evidence="2" id="KW-0732">Signal</keyword>
<dbReference type="RefSeq" id="WP_184058208.1">
    <property type="nucleotide sequence ID" value="NZ_JACIJK010000007.1"/>
</dbReference>
<dbReference type="Gene3D" id="3.40.50.1820">
    <property type="entry name" value="alpha/beta hydrolase"/>
    <property type="match status" value="1"/>
</dbReference>
<dbReference type="InterPro" id="IPR049492">
    <property type="entry name" value="BD-FAE-like_dom"/>
</dbReference>
<proteinExistence type="predicted"/>
<dbReference type="InterPro" id="IPR006311">
    <property type="entry name" value="TAT_signal"/>
</dbReference>
<accession>A0A7W9BEC0</accession>
<comment type="caution">
    <text evidence="4">The sequence shown here is derived from an EMBL/GenBank/DDBJ whole genome shotgun (WGS) entry which is preliminary data.</text>
</comment>
<gene>
    <name evidence="4" type="ORF">FHS94_002520</name>
</gene>
<protein>
    <submittedName>
        <fullName evidence="4">Acetyl esterase/lipase</fullName>
    </submittedName>
</protein>
<feature type="chain" id="PRO_5030658143" evidence="2">
    <location>
        <begin position="30"/>
        <end position="326"/>
    </location>
</feature>
<keyword evidence="5" id="KW-1185">Reference proteome</keyword>
<evidence type="ECO:0000256" key="1">
    <source>
        <dbReference type="ARBA" id="ARBA00022801"/>
    </source>
</evidence>
<dbReference type="PANTHER" id="PTHR48081">
    <property type="entry name" value="AB HYDROLASE SUPERFAMILY PROTEIN C4A8.06C"/>
    <property type="match status" value="1"/>
</dbReference>
<evidence type="ECO:0000313" key="5">
    <source>
        <dbReference type="Proteomes" id="UP000546200"/>
    </source>
</evidence>
<evidence type="ECO:0000259" key="3">
    <source>
        <dbReference type="Pfam" id="PF20434"/>
    </source>
</evidence>
<dbReference type="InterPro" id="IPR050300">
    <property type="entry name" value="GDXG_lipolytic_enzyme"/>
</dbReference>
<dbReference type="InterPro" id="IPR029058">
    <property type="entry name" value="AB_hydrolase_fold"/>
</dbReference>
<keyword evidence="1" id="KW-0378">Hydrolase</keyword>
<sequence>MSEHIFNPLLSRRTLIAGSAALAATPALAQLQAGDEVVPLWPGAIPSDRGMRITRKVEDQSHDPAHPDRWVRGIDRPMLVVRRPARPKGAAVLVMPGGGYEFLSYDNEGTSQAAWLNQHGITAFILLYRLPGEGWDRRELVPLQDAQRAMRVIRAGATRFEIDRQRVAILGFSAGGHLAGSLATRHAEPTYTAVDAVDRQAARPNLAGLLYPVVSMSAPYTHGGSRDMLLGDNADQHLRRAASVEANVSASTPPTFIAHAGDDDLVPIGNSLALYTALHAAKRPAELHVFDKGGHGFGARLPASMDAGHWPAMFHRFGVSQGVFPG</sequence>
<dbReference type="SUPFAM" id="SSF53474">
    <property type="entry name" value="alpha/beta-Hydrolases"/>
    <property type="match status" value="1"/>
</dbReference>
<evidence type="ECO:0000256" key="2">
    <source>
        <dbReference type="SAM" id="SignalP"/>
    </source>
</evidence>
<dbReference type="AlphaFoldDB" id="A0A7W9BEC0"/>
<feature type="domain" description="BD-FAE-like" evidence="3">
    <location>
        <begin position="93"/>
        <end position="278"/>
    </location>
</feature>
<feature type="signal peptide" evidence="2">
    <location>
        <begin position="1"/>
        <end position="29"/>
    </location>
</feature>
<dbReference type="Proteomes" id="UP000546200">
    <property type="component" value="Unassembled WGS sequence"/>
</dbReference>
<dbReference type="Pfam" id="PF20434">
    <property type="entry name" value="BD-FAE"/>
    <property type="match status" value="1"/>
</dbReference>
<reference evidence="4 5" key="1">
    <citation type="submission" date="2020-08" db="EMBL/GenBank/DDBJ databases">
        <title>Genomic Encyclopedia of Type Strains, Phase IV (KMG-IV): sequencing the most valuable type-strain genomes for metagenomic binning, comparative biology and taxonomic classification.</title>
        <authorList>
            <person name="Goeker M."/>
        </authorList>
    </citation>
    <scope>NUCLEOTIDE SEQUENCE [LARGE SCALE GENOMIC DNA]</scope>
    <source>
        <strain evidence="4 5">DSM 100044</strain>
    </source>
</reference>
<dbReference type="EMBL" id="JACIJK010000007">
    <property type="protein sequence ID" value="MBB5715665.1"/>
    <property type="molecule type" value="Genomic_DNA"/>
</dbReference>
<dbReference type="PROSITE" id="PS51318">
    <property type="entry name" value="TAT"/>
    <property type="match status" value="1"/>
</dbReference>